<evidence type="ECO:0000256" key="1">
    <source>
        <dbReference type="SAM" id="Phobius"/>
    </source>
</evidence>
<keyword evidence="1" id="KW-0472">Membrane</keyword>
<dbReference type="InterPro" id="IPR008407">
    <property type="entry name" value="Brnchd-chn_aa_trnsp_AzlD"/>
</dbReference>
<reference evidence="2 3" key="1">
    <citation type="submission" date="2016-10" db="EMBL/GenBank/DDBJ databases">
        <authorList>
            <person name="de Groot N.N."/>
        </authorList>
    </citation>
    <scope>NUCLEOTIDE SEQUENCE [LARGE SCALE GENOMIC DNA]</scope>
    <source>
        <strain evidence="2 3">DSM 29439</strain>
    </source>
</reference>
<protein>
    <submittedName>
        <fullName evidence="2">Branched-chain amino acid transport protein</fullName>
    </submittedName>
</protein>
<gene>
    <name evidence="2" type="ORF">SAMN05444851_0493</name>
</gene>
<feature type="transmembrane region" description="Helical" evidence="1">
    <location>
        <begin position="6"/>
        <end position="31"/>
    </location>
</feature>
<keyword evidence="1" id="KW-1133">Transmembrane helix</keyword>
<keyword evidence="1" id="KW-0812">Transmembrane</keyword>
<keyword evidence="3" id="KW-1185">Reference proteome</keyword>
<evidence type="ECO:0000313" key="2">
    <source>
        <dbReference type="EMBL" id="SEV94810.1"/>
    </source>
</evidence>
<dbReference type="EMBL" id="FOJB01000001">
    <property type="protein sequence ID" value="SEV94810.1"/>
    <property type="molecule type" value="Genomic_DNA"/>
</dbReference>
<evidence type="ECO:0000313" key="3">
    <source>
        <dbReference type="Proteomes" id="UP000199650"/>
    </source>
</evidence>
<organism evidence="2 3">
    <name type="scientific">Aliiroseovarius sediminilitoris</name>
    <dbReference type="NCBI Taxonomy" id="1173584"/>
    <lineage>
        <taxon>Bacteria</taxon>
        <taxon>Pseudomonadati</taxon>
        <taxon>Pseudomonadota</taxon>
        <taxon>Alphaproteobacteria</taxon>
        <taxon>Rhodobacterales</taxon>
        <taxon>Paracoccaceae</taxon>
        <taxon>Aliiroseovarius</taxon>
    </lineage>
</organism>
<sequence>MITDHTMIWIVIVALAVGSFLIRFSFLGIVGDRPMPEWLLRHLRYTPVAVLPGLVAPLVLWPAATGGMTDPARLGAALMTLSVGYFSRNVLAAILSGAATLYGLLYLLG</sequence>
<feature type="transmembrane region" description="Helical" evidence="1">
    <location>
        <begin position="85"/>
        <end position="108"/>
    </location>
</feature>
<dbReference type="Proteomes" id="UP000199650">
    <property type="component" value="Unassembled WGS sequence"/>
</dbReference>
<dbReference type="STRING" id="1173584.SAMN05444851_0493"/>
<dbReference type="AlphaFoldDB" id="A0A1I0N136"/>
<proteinExistence type="predicted"/>
<feature type="transmembrane region" description="Helical" evidence="1">
    <location>
        <begin position="43"/>
        <end position="65"/>
    </location>
</feature>
<name>A0A1I0N136_9RHOB</name>
<dbReference type="Pfam" id="PF05437">
    <property type="entry name" value="AzlD"/>
    <property type="match status" value="1"/>
</dbReference>
<accession>A0A1I0N136</accession>